<proteinExistence type="predicted"/>
<keyword evidence="3" id="KW-1185">Reference proteome</keyword>
<feature type="compositionally biased region" description="Acidic residues" evidence="1">
    <location>
        <begin position="103"/>
        <end position="124"/>
    </location>
</feature>
<evidence type="ECO:0000256" key="1">
    <source>
        <dbReference type="SAM" id="MobiDB-lite"/>
    </source>
</evidence>
<gene>
    <name evidence="2" type="ORF">Slin15195_G130870</name>
</gene>
<protein>
    <submittedName>
        <fullName evidence="2">Uncharacterized protein</fullName>
    </submittedName>
</protein>
<feature type="compositionally biased region" description="Acidic residues" evidence="1">
    <location>
        <begin position="66"/>
        <end position="96"/>
    </location>
</feature>
<organism evidence="2 3">
    <name type="scientific">Septoria linicola</name>
    <dbReference type="NCBI Taxonomy" id="215465"/>
    <lineage>
        <taxon>Eukaryota</taxon>
        <taxon>Fungi</taxon>
        <taxon>Dikarya</taxon>
        <taxon>Ascomycota</taxon>
        <taxon>Pezizomycotina</taxon>
        <taxon>Dothideomycetes</taxon>
        <taxon>Dothideomycetidae</taxon>
        <taxon>Mycosphaerellales</taxon>
        <taxon>Mycosphaerellaceae</taxon>
        <taxon>Septoria</taxon>
    </lineage>
</organism>
<feature type="region of interest" description="Disordered" evidence="1">
    <location>
        <begin position="16"/>
        <end position="282"/>
    </location>
</feature>
<evidence type="ECO:0000313" key="3">
    <source>
        <dbReference type="Proteomes" id="UP001056384"/>
    </source>
</evidence>
<evidence type="ECO:0000313" key="2">
    <source>
        <dbReference type="EMBL" id="USW59768.1"/>
    </source>
</evidence>
<reference evidence="2" key="1">
    <citation type="submission" date="2022-06" db="EMBL/GenBank/DDBJ databases">
        <title>Complete genome sequences of two strains of the flax pathogen Septoria linicola.</title>
        <authorList>
            <person name="Lapalu N."/>
            <person name="Simon A."/>
            <person name="Demenou B."/>
            <person name="Paumier D."/>
            <person name="Guillot M.-P."/>
            <person name="Gout L."/>
            <person name="Valade R."/>
        </authorList>
    </citation>
    <scope>NUCLEOTIDE SEQUENCE</scope>
    <source>
        <strain evidence="2">SE15195</strain>
    </source>
</reference>
<dbReference type="Proteomes" id="UP001056384">
    <property type="component" value="Chromosome 16"/>
</dbReference>
<accession>A0A9Q9B6A4</accession>
<dbReference type="AlphaFoldDB" id="A0A9Q9B6A4"/>
<sequence>MTVASRVHCATCRCVPDAVAEQDAYDADAGRQPSRKRPRISEIESPHNSNEAEEDGIVEGQMGAEAEGEAEVEEEVEEEAYEEAEGEEAGAEEEAREEAREEAGEEAGEEEEQEQEEAEAEAEEGAGTTETNPADTADTANGHDPAQQDNERVHLHPASRSAAFGANATPAAAAVAVADGDDVDDVDHSNDYGGDGGGGGDDSSIDDHEAEGEEGHDATAVHQRTMKPPETDMCSSSSSDVLMSGTETISTSGMTTSASSPPSPPPSASASPARLSTRGQAPAAETKIMAKLMSTWTAHAQSATVHGLVQTLQAWLRVARNQQQQQQQHCDLSFQRLELPPLVDQAATAGVSDDLAVAVRAFRICERATAIGSQAVLCRRLCYANLYRLNERTREQVVQGSGCRTQLFQLCYPEFANRDGTLNNLTHEARTALRRLGRDIHLGGTICRFADRFSCPEAAILLQPAIPDRFLRKLTATQLDYWAEMVRRVATPTSHDLHFLWKATAMLINQTVDLRSYCFPLEHVRFDGSGYVDINTNRLAQASFEHLLTPVPLVSVWHAGPDIDRPFPASMEHLSILPALDVPQPPIQSSRPMRDAGERDLQVTGSVITGGFATHMSWDGSGHCVVEEEREQDGCHNPPDPELPSSVFKDRGIWEENDEFRQALGYVGDDVHTISLL</sequence>
<feature type="compositionally biased region" description="Low complexity" evidence="1">
    <location>
        <begin position="162"/>
        <end position="178"/>
    </location>
</feature>
<dbReference type="EMBL" id="CP099433">
    <property type="protein sequence ID" value="USW59768.1"/>
    <property type="molecule type" value="Genomic_DNA"/>
</dbReference>
<name>A0A9Q9B6A4_9PEZI</name>
<feature type="compositionally biased region" description="Polar residues" evidence="1">
    <location>
        <begin position="245"/>
        <end position="256"/>
    </location>
</feature>